<organism evidence="2 3">
    <name type="scientific">Rhodoferax ferrireducens</name>
    <dbReference type="NCBI Taxonomy" id="192843"/>
    <lineage>
        <taxon>Bacteria</taxon>
        <taxon>Pseudomonadati</taxon>
        <taxon>Pseudomonadota</taxon>
        <taxon>Betaproteobacteria</taxon>
        <taxon>Burkholderiales</taxon>
        <taxon>Comamonadaceae</taxon>
        <taxon>Rhodoferax</taxon>
    </lineage>
</organism>
<comment type="caution">
    <text evidence="2">The sequence shown here is derived from an EMBL/GenBank/DDBJ whole genome shotgun (WGS) entry which is preliminary data.</text>
</comment>
<keyword evidence="1" id="KW-0472">Membrane</keyword>
<sequence length="262" mass="28294">MKLNLVPARTGAIWVRLGVQTFLKQPLALAGLFFMFMALMSVATMVPLVGLPLAMTLLPAITLGLMAASREAAQGKFPMPLILLSAFRAGPVKLRAMLLLGGFYATGFLCAIGASYLIDDGGFARMYLGGQAPTTEMMSAGSFQMAMWTFIGLHLPLSLLFWHAPALVYWQNLPALKAMFFSIVACGRNFWALTVFAFLWMGIMVGAVLTVTAASAIFGSPSLASVMLFPALLLVAAMFFTSLYFTYRDSFEAPVDAGRQPD</sequence>
<name>A0A1W9KYK3_9BURK</name>
<gene>
    <name evidence="2" type="ORF">BWK72_00710</name>
</gene>
<dbReference type="EMBL" id="MTEI01000001">
    <property type="protein sequence ID" value="OQW89804.1"/>
    <property type="molecule type" value="Genomic_DNA"/>
</dbReference>
<dbReference type="Proteomes" id="UP000192505">
    <property type="component" value="Unassembled WGS sequence"/>
</dbReference>
<dbReference type="AlphaFoldDB" id="A0A1W9KYK3"/>
<dbReference type="InterPro" id="IPR047798">
    <property type="entry name" value="BPSS1780-like"/>
</dbReference>
<feature type="transmembrane region" description="Helical" evidence="1">
    <location>
        <begin position="94"/>
        <end position="118"/>
    </location>
</feature>
<protein>
    <recommendedName>
        <fullName evidence="4">Transmembrane protein</fullName>
    </recommendedName>
</protein>
<accession>A0A1W9KYK3</accession>
<evidence type="ECO:0000313" key="2">
    <source>
        <dbReference type="EMBL" id="OQW89804.1"/>
    </source>
</evidence>
<proteinExistence type="predicted"/>
<evidence type="ECO:0000313" key="3">
    <source>
        <dbReference type="Proteomes" id="UP000192505"/>
    </source>
</evidence>
<evidence type="ECO:0000256" key="1">
    <source>
        <dbReference type="SAM" id="Phobius"/>
    </source>
</evidence>
<feature type="transmembrane region" description="Helical" evidence="1">
    <location>
        <begin position="224"/>
        <end position="245"/>
    </location>
</feature>
<feature type="transmembrane region" description="Helical" evidence="1">
    <location>
        <begin position="190"/>
        <end position="218"/>
    </location>
</feature>
<reference evidence="2 3" key="1">
    <citation type="submission" date="2017-01" db="EMBL/GenBank/DDBJ databases">
        <title>Novel large sulfur bacteria in the metagenomes of groundwater-fed chemosynthetic microbial mats in the Lake Huron basin.</title>
        <authorList>
            <person name="Sharrar A.M."/>
            <person name="Flood B.E."/>
            <person name="Bailey J.V."/>
            <person name="Jones D.S."/>
            <person name="Biddanda B."/>
            <person name="Ruberg S.A."/>
            <person name="Marcus D.N."/>
            <person name="Dick G.J."/>
        </authorList>
    </citation>
    <scope>NUCLEOTIDE SEQUENCE [LARGE SCALE GENOMIC DNA]</scope>
    <source>
        <strain evidence="2">A7</strain>
    </source>
</reference>
<feature type="transmembrane region" description="Helical" evidence="1">
    <location>
        <begin position="52"/>
        <end position="73"/>
    </location>
</feature>
<evidence type="ECO:0008006" key="4">
    <source>
        <dbReference type="Google" id="ProtNLM"/>
    </source>
</evidence>
<keyword evidence="1" id="KW-1133">Transmembrane helix</keyword>
<dbReference type="NCBIfam" id="NF041043">
    <property type="entry name" value="BPSS1780_fam"/>
    <property type="match status" value="1"/>
</dbReference>
<keyword evidence="1" id="KW-0812">Transmembrane</keyword>
<feature type="transmembrane region" description="Helical" evidence="1">
    <location>
        <begin position="145"/>
        <end position="170"/>
    </location>
</feature>